<keyword evidence="1" id="KW-0548">Nucleotidyltransferase</keyword>
<keyword evidence="1" id="KW-0808">Transferase</keyword>
<name>A0A3B0R393_9ZZZZ</name>
<proteinExistence type="predicted"/>
<dbReference type="GO" id="GO:0003677">
    <property type="term" value="F:DNA binding"/>
    <property type="evidence" value="ECO:0007669"/>
    <property type="project" value="InterPro"/>
</dbReference>
<gene>
    <name evidence="1" type="ORF">MNBD_ALPHA08-2539</name>
</gene>
<dbReference type="AlphaFoldDB" id="A0A3B0R393"/>
<protein>
    <submittedName>
        <fullName evidence="1">DNA polymerase III chi subunit</fullName>
        <ecNumber evidence="1">2.7.7.7</ecNumber>
    </submittedName>
</protein>
<sequence>MSEVLFYHLEHQKLEQVLPVLLDKTLERGWRAVVQASSDERVEALSASLWTWRDDAFLPHGDASDGNGEHQPIWLCSDDETPNKANVRFCIDGSTARHLDDFERTVYMFDGNDPEALEHAREQWKLLKDSDHEITYWRQSQQGKWEKMA</sequence>
<dbReference type="InterPro" id="IPR007459">
    <property type="entry name" value="DNA_pol3_chi"/>
</dbReference>
<dbReference type="NCBIfam" id="NF004347">
    <property type="entry name" value="PRK05728.1-4"/>
    <property type="match status" value="1"/>
</dbReference>
<dbReference type="GO" id="GO:0003887">
    <property type="term" value="F:DNA-directed DNA polymerase activity"/>
    <property type="evidence" value="ECO:0007669"/>
    <property type="project" value="UniProtKB-EC"/>
</dbReference>
<dbReference type="PANTHER" id="PTHR38767:SF1">
    <property type="entry name" value="DNA POLYMERASE III SUBUNIT CHI"/>
    <property type="match status" value="1"/>
</dbReference>
<dbReference type="SUPFAM" id="SSF102400">
    <property type="entry name" value="DNA polymerase III chi subunit"/>
    <property type="match status" value="1"/>
</dbReference>
<reference evidence="1" key="1">
    <citation type="submission" date="2018-06" db="EMBL/GenBank/DDBJ databases">
        <authorList>
            <person name="Zhirakovskaya E."/>
        </authorList>
    </citation>
    <scope>NUCLEOTIDE SEQUENCE</scope>
</reference>
<dbReference type="Gene3D" id="3.40.50.10110">
    <property type="entry name" value="DNA polymerase III subunit chi"/>
    <property type="match status" value="1"/>
</dbReference>
<dbReference type="EC" id="2.7.7.7" evidence="1"/>
<dbReference type="EMBL" id="UOEC01000033">
    <property type="protein sequence ID" value="VAV87740.1"/>
    <property type="molecule type" value="Genomic_DNA"/>
</dbReference>
<organism evidence="1">
    <name type="scientific">hydrothermal vent metagenome</name>
    <dbReference type="NCBI Taxonomy" id="652676"/>
    <lineage>
        <taxon>unclassified sequences</taxon>
        <taxon>metagenomes</taxon>
        <taxon>ecological metagenomes</taxon>
    </lineage>
</organism>
<dbReference type="GO" id="GO:0032298">
    <property type="term" value="P:positive regulation of DNA-templated DNA replication initiation"/>
    <property type="evidence" value="ECO:0007669"/>
    <property type="project" value="TreeGrafter"/>
</dbReference>
<accession>A0A3B0R393</accession>
<dbReference type="InterPro" id="IPR036768">
    <property type="entry name" value="PolIII_chi_sf"/>
</dbReference>
<dbReference type="GO" id="GO:0006260">
    <property type="term" value="P:DNA replication"/>
    <property type="evidence" value="ECO:0007669"/>
    <property type="project" value="InterPro"/>
</dbReference>
<dbReference type="Pfam" id="PF04364">
    <property type="entry name" value="DNA_pol3_chi"/>
    <property type="match status" value="1"/>
</dbReference>
<evidence type="ECO:0000313" key="1">
    <source>
        <dbReference type="EMBL" id="VAV87740.1"/>
    </source>
</evidence>
<dbReference type="PANTHER" id="PTHR38767">
    <property type="entry name" value="DNA POLYMERASE III SUBUNIT CHI"/>
    <property type="match status" value="1"/>
</dbReference>